<keyword evidence="4" id="KW-0378">Hydrolase</keyword>
<accession>A0A899FZT8</accession>
<dbReference type="InterPro" id="IPR012588">
    <property type="entry name" value="Exosome-assoc_fac_Rrp6_N"/>
</dbReference>
<dbReference type="GO" id="GO:0005730">
    <property type="term" value="C:nucleolus"/>
    <property type="evidence" value="ECO:0007669"/>
    <property type="project" value="TreeGrafter"/>
</dbReference>
<dbReference type="PANTHER" id="PTHR12124:SF47">
    <property type="entry name" value="EXOSOME COMPONENT 10"/>
    <property type="match status" value="1"/>
</dbReference>
<keyword evidence="2" id="KW-0698">rRNA processing</keyword>
<evidence type="ECO:0000256" key="1">
    <source>
        <dbReference type="ARBA" id="ARBA00004123"/>
    </source>
</evidence>
<evidence type="ECO:0000256" key="2">
    <source>
        <dbReference type="ARBA" id="ARBA00022552"/>
    </source>
</evidence>
<evidence type="ECO:0000256" key="8">
    <source>
        <dbReference type="ARBA" id="ARBA00043957"/>
    </source>
</evidence>
<keyword evidence="3" id="KW-0540">Nuclease</keyword>
<dbReference type="Gene3D" id="1.10.150.80">
    <property type="entry name" value="HRDC domain"/>
    <property type="match status" value="1"/>
</dbReference>
<evidence type="ECO:0000256" key="9">
    <source>
        <dbReference type="SAM" id="Coils"/>
    </source>
</evidence>
<dbReference type="GO" id="GO:0071037">
    <property type="term" value="P:nuclear polyadenylation-dependent snRNA catabolic process"/>
    <property type="evidence" value="ECO:0007669"/>
    <property type="project" value="TreeGrafter"/>
</dbReference>
<dbReference type="PANTHER" id="PTHR12124">
    <property type="entry name" value="POLYMYOSITIS/SCLERODERMA AUTOANTIGEN-RELATED"/>
    <property type="match status" value="1"/>
</dbReference>
<dbReference type="InterPro" id="IPR049559">
    <property type="entry name" value="Rrp6p-like_exo"/>
</dbReference>
<dbReference type="Gene3D" id="3.30.420.10">
    <property type="entry name" value="Ribonuclease H-like superfamily/Ribonuclease H"/>
    <property type="match status" value="1"/>
</dbReference>
<protein>
    <recommendedName>
        <fullName evidence="11">HRDC domain-containing protein</fullName>
    </recommendedName>
</protein>
<dbReference type="SUPFAM" id="SSF53098">
    <property type="entry name" value="Ribonuclease H-like"/>
    <property type="match status" value="1"/>
</dbReference>
<dbReference type="GO" id="GO:0000176">
    <property type="term" value="C:nuclear exosome (RNase complex)"/>
    <property type="evidence" value="ECO:0007669"/>
    <property type="project" value="InterPro"/>
</dbReference>
<dbReference type="Pfam" id="PF01612">
    <property type="entry name" value="DNA_pol_A_exo1"/>
    <property type="match status" value="1"/>
</dbReference>
<dbReference type="Pfam" id="PF00570">
    <property type="entry name" value="HRDC"/>
    <property type="match status" value="1"/>
</dbReference>
<evidence type="ECO:0000259" key="11">
    <source>
        <dbReference type="PROSITE" id="PS50967"/>
    </source>
</evidence>
<dbReference type="OrthoDB" id="2250022at2759"/>
<keyword evidence="9" id="KW-0175">Coiled coil</keyword>
<dbReference type="InterPro" id="IPR044876">
    <property type="entry name" value="HRDC_dom_sf"/>
</dbReference>
<dbReference type="InterPro" id="IPR045092">
    <property type="entry name" value="Rrp6-like"/>
</dbReference>
<comment type="similarity">
    <text evidence="8">Belongs to the exosome component 10/RRP6 family.</text>
</comment>
<dbReference type="AlphaFoldDB" id="A0A899FZT8"/>
<dbReference type="GO" id="GO:0000166">
    <property type="term" value="F:nucleotide binding"/>
    <property type="evidence" value="ECO:0007669"/>
    <property type="project" value="InterPro"/>
</dbReference>
<dbReference type="GO" id="GO:0071051">
    <property type="term" value="P:poly(A)-dependent snoRNA 3'-end processing"/>
    <property type="evidence" value="ECO:0007669"/>
    <property type="project" value="TreeGrafter"/>
</dbReference>
<dbReference type="GO" id="GO:0071040">
    <property type="term" value="P:nuclear polyadenylation-dependent antisense transcript catabolic process"/>
    <property type="evidence" value="ECO:0007669"/>
    <property type="project" value="TreeGrafter"/>
</dbReference>
<feature type="region of interest" description="Disordered" evidence="10">
    <location>
        <begin position="717"/>
        <end position="736"/>
    </location>
</feature>
<keyword evidence="7" id="KW-0539">Nucleus</keyword>
<dbReference type="GO" id="GO:0071038">
    <property type="term" value="P:TRAMP-dependent tRNA surveillance pathway"/>
    <property type="evidence" value="ECO:0007669"/>
    <property type="project" value="TreeGrafter"/>
</dbReference>
<dbReference type="GO" id="GO:0071039">
    <property type="term" value="P:nuclear polyadenylation-dependent CUT catabolic process"/>
    <property type="evidence" value="ECO:0007669"/>
    <property type="project" value="TreeGrafter"/>
</dbReference>
<dbReference type="GO" id="GO:0071044">
    <property type="term" value="P:histone mRNA catabolic process"/>
    <property type="evidence" value="ECO:0007669"/>
    <property type="project" value="TreeGrafter"/>
</dbReference>
<feature type="domain" description="HRDC" evidence="11">
    <location>
        <begin position="446"/>
        <end position="526"/>
    </location>
</feature>
<dbReference type="CDD" id="cd06147">
    <property type="entry name" value="Rrp6p_like_exo"/>
    <property type="match status" value="1"/>
</dbReference>
<gene>
    <name evidence="12" type="ORF">MERGE_002081</name>
</gene>
<keyword evidence="5" id="KW-0271">Exosome</keyword>
<evidence type="ECO:0000313" key="12">
    <source>
        <dbReference type="EMBL" id="QSL64779.1"/>
    </source>
</evidence>
<evidence type="ECO:0000256" key="10">
    <source>
        <dbReference type="SAM" id="MobiDB-lite"/>
    </source>
</evidence>
<dbReference type="SMART" id="SM00341">
    <property type="entry name" value="HRDC"/>
    <property type="match status" value="1"/>
</dbReference>
<dbReference type="GO" id="GO:0000175">
    <property type="term" value="F:3'-5'-RNA exonuclease activity"/>
    <property type="evidence" value="ECO:0007669"/>
    <property type="project" value="InterPro"/>
</dbReference>
<dbReference type="EMBL" id="CP054534">
    <property type="protein sequence ID" value="QSL64779.1"/>
    <property type="molecule type" value="Genomic_DNA"/>
</dbReference>
<dbReference type="InterPro" id="IPR010997">
    <property type="entry name" value="HRDC-like_sf"/>
</dbReference>
<dbReference type="InterPro" id="IPR036397">
    <property type="entry name" value="RNaseH_sf"/>
</dbReference>
<dbReference type="InterPro" id="IPR002121">
    <property type="entry name" value="HRDC_dom"/>
</dbReference>
<feature type="region of interest" description="Disordered" evidence="10">
    <location>
        <begin position="786"/>
        <end position="809"/>
    </location>
</feature>
<comment type="subcellular location">
    <subcellularLocation>
        <location evidence="1">Nucleus</location>
    </subcellularLocation>
</comment>
<dbReference type="GO" id="GO:0071036">
    <property type="term" value="P:nuclear polyadenylation-dependent snoRNA catabolic process"/>
    <property type="evidence" value="ECO:0007669"/>
    <property type="project" value="TreeGrafter"/>
</dbReference>
<evidence type="ECO:0000256" key="5">
    <source>
        <dbReference type="ARBA" id="ARBA00022835"/>
    </source>
</evidence>
<dbReference type="InterPro" id="IPR002562">
    <property type="entry name" value="3'-5'_exonuclease_dom"/>
</dbReference>
<dbReference type="FunFam" id="1.10.150.80:FF:000001">
    <property type="entry name" value="Putative exosome component 10"/>
    <property type="match status" value="1"/>
</dbReference>
<evidence type="ECO:0000256" key="7">
    <source>
        <dbReference type="ARBA" id="ARBA00023242"/>
    </source>
</evidence>
<keyword evidence="6" id="KW-0269">Exonuclease</keyword>
<feature type="coiled-coil region" evidence="9">
    <location>
        <begin position="224"/>
        <end position="254"/>
    </location>
</feature>
<evidence type="ECO:0000313" key="13">
    <source>
        <dbReference type="Proteomes" id="UP000663699"/>
    </source>
</evidence>
<dbReference type="FunFam" id="3.30.420.10:FF:000059">
    <property type="entry name" value="Exosome complex exonuclease Rrp6"/>
    <property type="match status" value="1"/>
</dbReference>
<dbReference type="GO" id="GO:0071035">
    <property type="term" value="P:nuclear polyadenylation-dependent rRNA catabolic process"/>
    <property type="evidence" value="ECO:0007669"/>
    <property type="project" value="TreeGrafter"/>
</dbReference>
<dbReference type="SUPFAM" id="SSF47819">
    <property type="entry name" value="HRDC-like"/>
    <property type="match status" value="1"/>
</dbReference>
<dbReference type="GO" id="GO:0000467">
    <property type="term" value="P:exonucleolytic trimming to generate mature 3'-end of 5.8S rRNA from tricistronic rRNA transcript (SSU-rRNA, 5.8S rRNA, LSU-rRNA)"/>
    <property type="evidence" value="ECO:0007669"/>
    <property type="project" value="InterPro"/>
</dbReference>
<dbReference type="GO" id="GO:0003727">
    <property type="term" value="F:single-stranded RNA binding"/>
    <property type="evidence" value="ECO:0007669"/>
    <property type="project" value="TreeGrafter"/>
</dbReference>
<name>A0A899FZT8_9ASCO</name>
<organism evidence="12 13">
    <name type="scientific">Pneumocystis wakefieldiae</name>
    <dbReference type="NCBI Taxonomy" id="38082"/>
    <lineage>
        <taxon>Eukaryota</taxon>
        <taxon>Fungi</taxon>
        <taxon>Dikarya</taxon>
        <taxon>Ascomycota</taxon>
        <taxon>Taphrinomycotina</taxon>
        <taxon>Pneumocystomycetes</taxon>
        <taxon>Pneumocystaceae</taxon>
        <taxon>Pneumocystis</taxon>
    </lineage>
</organism>
<dbReference type="SMART" id="SM00474">
    <property type="entry name" value="35EXOc"/>
    <property type="match status" value="1"/>
</dbReference>
<dbReference type="Proteomes" id="UP000663699">
    <property type="component" value="Chromosome 3"/>
</dbReference>
<dbReference type="PROSITE" id="PS50967">
    <property type="entry name" value="HRDC"/>
    <property type="match status" value="1"/>
</dbReference>
<dbReference type="InterPro" id="IPR012337">
    <property type="entry name" value="RNaseH-like_sf"/>
</dbReference>
<feature type="compositionally biased region" description="Basic residues" evidence="10">
    <location>
        <begin position="723"/>
        <end position="736"/>
    </location>
</feature>
<evidence type="ECO:0000256" key="3">
    <source>
        <dbReference type="ARBA" id="ARBA00022722"/>
    </source>
</evidence>
<dbReference type="Pfam" id="PF08066">
    <property type="entry name" value="PMC2NT"/>
    <property type="match status" value="1"/>
</dbReference>
<evidence type="ECO:0000256" key="6">
    <source>
        <dbReference type="ARBA" id="ARBA00022839"/>
    </source>
</evidence>
<sequence>MDPALFSNFQDRLYDSLVSATKAVTVIGSQDINFYCSLDPYFASSLANCNKRFLDLINYIVHLVSSERFGKIEDHDDLNYKWLDIIDVIDSLFEKADISLDEFTEFFRRSDHKVEKNIQKSSKTIKKKKQLAHKFIHEENISRPQFRFSVVPDNDPDTPWKRKITVKPNALVPLDDCTLEGNDKRYKAGSLPHPYEYEINNIRYSEELFKEKKPMDPISFNDSKAIWVNTVEILEEMLKNLKNATEVAVDLEHHDYRSYQGFVCLMQISTRTVDWIVDTLELREELEILNEVFTDSNIIKVFHGASMDIIWLQRDFGLYIVGLFDTYHATKILEFEGHSLAFLLKKYVNFNTDKRYQLADWRIRPLPEEMLSYARSDTHFLLYIYDHLKNELLLKSTSTRNLLLSVFSASNNVALRIFEKDKYDTDGSGVDGWKGILQKWSNCLTSDLQVSVLIALHKWRDKVARQEDESVRYVLPNHILAQIAVNCPKDATSIFAICNNVPPLVRVHVDEIVRIIQLTKEDELKKLSLSNSSEVISKVQDIDISDKSIIMDDVDFINHDKLFENDIAKEKLICLVTGTSFLWGKTIENCDLKDSRLSIIEGILRNMKLVVSLPFFSEKMFVDNRISINDNSHLSINNDNHLSIDEDGVSVNKYNTFDNISIEKEKKQDQSDDIIVVKKLGNKQKRLFEISKNKSEDVTSKEDNEFLGEFGRNLLLDNSSGNSKKRKKRKSNKKVKLKGEFLNHNGDSVPYDYEKDPSFFNQLNTNHELRNENIKLFMNTSVNQFEKQLERPRRKNAPSSGFRSMVFGK</sequence>
<keyword evidence="13" id="KW-1185">Reference proteome</keyword>
<reference evidence="12" key="1">
    <citation type="submission" date="2020-06" db="EMBL/GenBank/DDBJ databases">
        <title>Genomes of multiple members of Pneumocystis genus reveal paths to human pathogen Pneumocystis jirovecii.</title>
        <authorList>
            <person name="Cisse O.H."/>
            <person name="Ma L."/>
            <person name="Dekker J."/>
            <person name="Khil P."/>
            <person name="Jo J."/>
            <person name="Brenchley J."/>
            <person name="Blair R."/>
            <person name="Pahar B."/>
            <person name="Chabe M."/>
            <person name="Van Rompay K.A."/>
            <person name="Keesler R."/>
            <person name="Sukura A."/>
            <person name="Hirsch V."/>
            <person name="Kutty G."/>
            <person name="Liu Y."/>
            <person name="Peng L."/>
            <person name="Chen J."/>
            <person name="Song J."/>
            <person name="Weissenbacher-Lang C."/>
            <person name="Xu J."/>
            <person name="Upham N.S."/>
            <person name="Stajich J.E."/>
            <person name="Cuomo C.A."/>
            <person name="Cushion M.T."/>
            <person name="Kovacs J.A."/>
        </authorList>
    </citation>
    <scope>NUCLEOTIDE SEQUENCE</scope>
    <source>
        <strain evidence="12">2A</strain>
    </source>
</reference>
<evidence type="ECO:0000256" key="4">
    <source>
        <dbReference type="ARBA" id="ARBA00022801"/>
    </source>
</evidence>
<proteinExistence type="inferred from homology"/>